<name>A0A1R0GWW6_9FUNG</name>
<dbReference type="Pfam" id="PF22600">
    <property type="entry name" value="MTPAP-like_central"/>
    <property type="match status" value="1"/>
</dbReference>
<keyword evidence="3" id="KW-0479">Metal-binding</keyword>
<dbReference type="InterPro" id="IPR002058">
    <property type="entry name" value="PAP_assoc"/>
</dbReference>
<reference evidence="8 9" key="1">
    <citation type="journal article" date="2016" name="Mol. Biol. Evol.">
        <title>Genome-Wide Survey of Gut Fungi (Harpellales) Reveals the First Horizontally Transferred Ubiquitin Gene from a Mosquito Host.</title>
        <authorList>
            <person name="Wang Y."/>
            <person name="White M.M."/>
            <person name="Kvist S."/>
            <person name="Moncalvo J.M."/>
        </authorList>
    </citation>
    <scope>NUCLEOTIDE SEQUENCE [LARGE SCALE GENOMIC DNA]</scope>
    <source>
        <strain evidence="8 9">ALG-7-W6</strain>
    </source>
</reference>
<dbReference type="SUPFAM" id="SSF81301">
    <property type="entry name" value="Nucleotidyltransferase"/>
    <property type="match status" value="1"/>
</dbReference>
<dbReference type="PANTHER" id="PTHR23092">
    <property type="entry name" value="POLY(A) RNA POLYMERASE"/>
    <property type="match status" value="1"/>
</dbReference>
<dbReference type="Pfam" id="PF03828">
    <property type="entry name" value="PAP_assoc"/>
    <property type="match status" value="1"/>
</dbReference>
<feature type="domain" description="PAP-associated" evidence="6">
    <location>
        <begin position="333"/>
        <end position="390"/>
    </location>
</feature>
<dbReference type="CDD" id="cd05402">
    <property type="entry name" value="NT_PAP_TUTase"/>
    <property type="match status" value="1"/>
</dbReference>
<dbReference type="OrthoDB" id="273917at2759"/>
<feature type="domain" description="Poly(A) RNA polymerase mitochondrial-like central palm" evidence="7">
    <location>
        <begin position="123"/>
        <end position="268"/>
    </location>
</feature>
<dbReference type="GO" id="GO:1990817">
    <property type="term" value="F:poly(A) RNA polymerase activity"/>
    <property type="evidence" value="ECO:0007669"/>
    <property type="project" value="UniProtKB-EC"/>
</dbReference>
<evidence type="ECO:0000313" key="9">
    <source>
        <dbReference type="Proteomes" id="UP000187455"/>
    </source>
</evidence>
<dbReference type="GO" id="GO:0031499">
    <property type="term" value="C:TRAMP complex"/>
    <property type="evidence" value="ECO:0007669"/>
    <property type="project" value="TreeGrafter"/>
</dbReference>
<evidence type="ECO:0000256" key="5">
    <source>
        <dbReference type="SAM" id="MobiDB-lite"/>
    </source>
</evidence>
<proteinExistence type="inferred from homology"/>
<sequence length="644" mass="72298">MTDFIAFDDFDDDSSSEKLVPEKHQARTVEPSENERTPVPPANKTAKRKRSPTPSSINSPITIDLDSDPPHFSSITNKSKPPNPPSDSSQKTLFGYDGKKLPPWIIPSKTSIPKRSEPVHEILNEEVRKFIEYISPTPEEHAIRGWVLDKLKLALSKLFKPTEDFSVDVICFGSYLTNLYLPSSDLDVAVIITQKSTGKISQIHEDKGIKRKLLHKISQTIRRNGFSDYCEIIAGARVPLVKTTEKYSKISLDISINSTSGLKTAAIMNNLLDNKYPVVLRGLVLVIKQFLQEKHMNEVYTGGLGSYATLLMIVSFLQHHPRVRTNSLSLEKNMGVLLIEFFELYGKCFNYELVGISVSDSGEYIQKVNSSGNDRRSFNLYVQDPGDSENDVTKGTYGIDRIRRSFSRAFEQLTFSIFKYHQVRKLGKTLNPTIDENQLDSFHPSKKVLINGRKSSVIQEPKYDLNMPVSFLSSIISISNQVLNKRLNYSLIFHENIFQNELGIKYSPETTSLLNDLLPEKNNTHTLHPIDYTPNGSVDREKAISKAKAIKGTIKKFEIPSSPGYVAASSDSSDNEKRSLIIKSTKPKIPISRTESGSFNGNAKKKNKKPKKKKPNKKTNEGPNRPHIGIAGTSLKNPVSQKDK</sequence>
<evidence type="ECO:0000256" key="3">
    <source>
        <dbReference type="ARBA" id="ARBA00022723"/>
    </source>
</evidence>
<evidence type="ECO:0000259" key="6">
    <source>
        <dbReference type="Pfam" id="PF03828"/>
    </source>
</evidence>
<gene>
    <name evidence="8" type="ORF">AYI68_g4506</name>
</gene>
<evidence type="ECO:0000313" key="8">
    <source>
        <dbReference type="EMBL" id="OLY81390.1"/>
    </source>
</evidence>
<dbReference type="EC" id="2.7.7.19" evidence="2"/>
<dbReference type="Gene3D" id="3.30.460.10">
    <property type="entry name" value="Beta Polymerase, domain 2"/>
    <property type="match status" value="1"/>
</dbReference>
<evidence type="ECO:0000256" key="2">
    <source>
        <dbReference type="ARBA" id="ARBA00012388"/>
    </source>
</evidence>
<comment type="similarity">
    <text evidence="1">Belongs to the DNA polymerase type-B-like family.</text>
</comment>
<feature type="compositionally biased region" description="Polar residues" evidence="5">
    <location>
        <begin position="634"/>
        <end position="644"/>
    </location>
</feature>
<protein>
    <recommendedName>
        <fullName evidence="2">polynucleotide adenylyltransferase</fullName>
        <ecNumber evidence="2">2.7.7.19</ecNumber>
    </recommendedName>
</protein>
<comment type="caution">
    <text evidence="8">The sequence shown here is derived from an EMBL/GenBank/DDBJ whole genome shotgun (WGS) entry which is preliminary data.</text>
</comment>
<dbReference type="Proteomes" id="UP000187455">
    <property type="component" value="Unassembled WGS sequence"/>
</dbReference>
<accession>A0A1R0GWW6</accession>
<dbReference type="GO" id="GO:0043634">
    <property type="term" value="P:polyadenylation-dependent ncRNA catabolic process"/>
    <property type="evidence" value="ECO:0007669"/>
    <property type="project" value="TreeGrafter"/>
</dbReference>
<dbReference type="InterPro" id="IPR045862">
    <property type="entry name" value="Trf4-like"/>
</dbReference>
<dbReference type="Gene3D" id="1.10.1410.10">
    <property type="match status" value="1"/>
</dbReference>
<dbReference type="GO" id="GO:0003729">
    <property type="term" value="F:mRNA binding"/>
    <property type="evidence" value="ECO:0007669"/>
    <property type="project" value="TreeGrafter"/>
</dbReference>
<evidence type="ECO:0000259" key="7">
    <source>
        <dbReference type="Pfam" id="PF22600"/>
    </source>
</evidence>
<dbReference type="GO" id="GO:0031123">
    <property type="term" value="P:RNA 3'-end processing"/>
    <property type="evidence" value="ECO:0007669"/>
    <property type="project" value="TreeGrafter"/>
</dbReference>
<feature type="region of interest" description="Disordered" evidence="5">
    <location>
        <begin position="1"/>
        <end position="93"/>
    </location>
</feature>
<dbReference type="GO" id="GO:0010605">
    <property type="term" value="P:negative regulation of macromolecule metabolic process"/>
    <property type="evidence" value="ECO:0007669"/>
    <property type="project" value="UniProtKB-ARBA"/>
</dbReference>
<evidence type="ECO:0000256" key="1">
    <source>
        <dbReference type="ARBA" id="ARBA00008593"/>
    </source>
</evidence>
<dbReference type="EMBL" id="LSSL01002505">
    <property type="protein sequence ID" value="OLY81390.1"/>
    <property type="molecule type" value="Genomic_DNA"/>
</dbReference>
<organism evidence="8 9">
    <name type="scientific">Smittium mucronatum</name>
    <dbReference type="NCBI Taxonomy" id="133383"/>
    <lineage>
        <taxon>Eukaryota</taxon>
        <taxon>Fungi</taxon>
        <taxon>Fungi incertae sedis</taxon>
        <taxon>Zoopagomycota</taxon>
        <taxon>Kickxellomycotina</taxon>
        <taxon>Harpellomycetes</taxon>
        <taxon>Harpellales</taxon>
        <taxon>Legeriomycetaceae</taxon>
        <taxon>Smittium</taxon>
    </lineage>
</organism>
<dbReference type="STRING" id="133383.A0A1R0GWW6"/>
<dbReference type="SUPFAM" id="SSF81631">
    <property type="entry name" value="PAP/OAS1 substrate-binding domain"/>
    <property type="match status" value="1"/>
</dbReference>
<dbReference type="GO" id="GO:0046872">
    <property type="term" value="F:metal ion binding"/>
    <property type="evidence" value="ECO:0007669"/>
    <property type="project" value="UniProtKB-KW"/>
</dbReference>
<feature type="compositionally biased region" description="Basic and acidic residues" evidence="5">
    <location>
        <begin position="15"/>
        <end position="27"/>
    </location>
</feature>
<feature type="compositionally biased region" description="Basic residues" evidence="5">
    <location>
        <begin position="603"/>
        <end position="617"/>
    </location>
</feature>
<feature type="compositionally biased region" description="Low complexity" evidence="5">
    <location>
        <begin position="52"/>
        <end position="63"/>
    </location>
</feature>
<feature type="compositionally biased region" description="Low complexity" evidence="5">
    <location>
        <begin position="581"/>
        <end position="592"/>
    </location>
</feature>
<dbReference type="InterPro" id="IPR054708">
    <property type="entry name" value="MTPAP-like_central"/>
</dbReference>
<dbReference type="InterPro" id="IPR043519">
    <property type="entry name" value="NT_sf"/>
</dbReference>
<dbReference type="GO" id="GO:0005730">
    <property type="term" value="C:nucleolus"/>
    <property type="evidence" value="ECO:0007669"/>
    <property type="project" value="TreeGrafter"/>
</dbReference>
<dbReference type="PANTHER" id="PTHR23092:SF15">
    <property type="entry name" value="INACTIVE NON-CANONICAL POLY(A) RNA POLYMERASE PROTEIN TRF4-2-RELATED"/>
    <property type="match status" value="1"/>
</dbReference>
<keyword evidence="9" id="KW-1185">Reference proteome</keyword>
<keyword evidence="4" id="KW-0460">Magnesium</keyword>
<feature type="compositionally biased region" description="Acidic residues" evidence="5">
    <location>
        <begin position="1"/>
        <end position="14"/>
    </location>
</feature>
<dbReference type="AlphaFoldDB" id="A0A1R0GWW6"/>
<evidence type="ECO:0000256" key="4">
    <source>
        <dbReference type="ARBA" id="ARBA00022842"/>
    </source>
</evidence>
<feature type="region of interest" description="Disordered" evidence="5">
    <location>
        <begin position="564"/>
        <end position="644"/>
    </location>
</feature>